<protein>
    <recommendedName>
        <fullName evidence="6">Thioredoxin domain-containing protein</fullName>
    </recommendedName>
</protein>
<keyword evidence="1" id="KW-0732">Signal</keyword>
<organism evidence="3 5">
    <name type="scientific">Flavobacterium glaciei</name>
    <dbReference type="NCBI Taxonomy" id="386300"/>
    <lineage>
        <taxon>Bacteria</taxon>
        <taxon>Pseudomonadati</taxon>
        <taxon>Bacteroidota</taxon>
        <taxon>Flavobacteriia</taxon>
        <taxon>Flavobacteriales</taxon>
        <taxon>Flavobacteriaceae</taxon>
        <taxon>Flavobacterium</taxon>
    </lineage>
</organism>
<keyword evidence="4" id="KW-1185">Reference proteome</keyword>
<evidence type="ECO:0000313" key="3">
    <source>
        <dbReference type="EMBL" id="TWI43874.1"/>
    </source>
</evidence>
<dbReference type="EMBL" id="QQBA01000005">
    <property type="protein sequence ID" value="RDI56147.1"/>
    <property type="molecule type" value="Genomic_DNA"/>
</dbReference>
<dbReference type="OrthoDB" id="680862at2"/>
<accession>A0A562PHG9</accession>
<dbReference type="AlphaFoldDB" id="A0A562PHG9"/>
<dbReference type="RefSeq" id="WP_114753924.1">
    <property type="nucleotide sequence ID" value="NZ_QQBA01000005.1"/>
</dbReference>
<reference evidence="3 5" key="1">
    <citation type="journal article" date="2015" name="Stand. Genomic Sci.">
        <title>Genomic Encyclopedia of Bacterial and Archaeal Type Strains, Phase III: the genomes of soil and plant-associated and newly described type strains.</title>
        <authorList>
            <person name="Whitman W.B."/>
            <person name="Woyke T."/>
            <person name="Klenk H.P."/>
            <person name="Zhou Y."/>
            <person name="Lilburn T.G."/>
            <person name="Beck B.J."/>
            <person name="De Vos P."/>
            <person name="Vandamme P."/>
            <person name="Eisen J.A."/>
            <person name="Garrity G."/>
            <person name="Hugenholtz P."/>
            <person name="Kyrpides N.C."/>
        </authorList>
    </citation>
    <scope>NUCLEOTIDE SEQUENCE [LARGE SCALE GENOMIC DNA]</scope>
    <source>
        <strain evidence="3 5">CGMCC 1.5380</strain>
    </source>
</reference>
<sequence>MKKLKLILLSFTLVLVTNTIFAQASPKIIAVVSKAKWCSTCIKNENRVGQEVIPSVDTTKITLLINDLSDKQTKNASAESFKKFGLKQANFKSTGVITFIDASSKKILSSISVAESSEKIKEAFANSLK</sequence>
<comment type="caution">
    <text evidence="3">The sequence shown here is derived from an EMBL/GenBank/DDBJ whole genome shotgun (WGS) entry which is preliminary data.</text>
</comment>
<evidence type="ECO:0000256" key="1">
    <source>
        <dbReference type="SAM" id="SignalP"/>
    </source>
</evidence>
<dbReference type="Proteomes" id="UP000254518">
    <property type="component" value="Unassembled WGS sequence"/>
</dbReference>
<dbReference type="Proteomes" id="UP000321392">
    <property type="component" value="Unassembled WGS sequence"/>
</dbReference>
<reference evidence="3" key="3">
    <citation type="submission" date="2019-07" db="EMBL/GenBank/DDBJ databases">
        <authorList>
            <person name="Whitman W."/>
            <person name="Huntemann M."/>
            <person name="Clum A."/>
            <person name="Pillay M."/>
            <person name="Palaniappan K."/>
            <person name="Varghese N."/>
            <person name="Mikhailova N."/>
            <person name="Stamatis D."/>
            <person name="Reddy T."/>
            <person name="Daum C."/>
            <person name="Shapiro N."/>
            <person name="Ivanova N."/>
            <person name="Kyrpides N."/>
            <person name="Woyke T."/>
        </authorList>
    </citation>
    <scope>NUCLEOTIDE SEQUENCE</scope>
    <source>
        <strain evidence="3">CGMCC 1.5380</strain>
    </source>
</reference>
<proteinExistence type="predicted"/>
<evidence type="ECO:0000313" key="2">
    <source>
        <dbReference type="EMBL" id="RDI56147.1"/>
    </source>
</evidence>
<evidence type="ECO:0000313" key="5">
    <source>
        <dbReference type="Proteomes" id="UP000321392"/>
    </source>
</evidence>
<evidence type="ECO:0008006" key="6">
    <source>
        <dbReference type="Google" id="ProtNLM"/>
    </source>
</evidence>
<evidence type="ECO:0000313" key="4">
    <source>
        <dbReference type="Proteomes" id="UP000254518"/>
    </source>
</evidence>
<gene>
    <name evidence="2" type="ORF">DFR66_10512</name>
    <name evidence="3" type="ORF">IQ02_02822</name>
</gene>
<reference evidence="2 4" key="2">
    <citation type="submission" date="2018-07" db="EMBL/GenBank/DDBJ databases">
        <title>Genomic Encyclopedia of Type Strains, Phase IV (KMG-IV): sequencing the most valuable type-strain genomes for metagenomic binning, comparative biology and taxonomic classification.</title>
        <authorList>
            <person name="Goeker M."/>
        </authorList>
    </citation>
    <scope>NUCLEOTIDE SEQUENCE [LARGE SCALE GENOMIC DNA]</scope>
    <source>
        <strain evidence="2 4">DSM 19728</strain>
    </source>
</reference>
<feature type="chain" id="PRO_5023122290" description="Thioredoxin domain-containing protein" evidence="1">
    <location>
        <begin position="25"/>
        <end position="129"/>
    </location>
</feature>
<name>A0A562PHG9_9FLAO</name>
<feature type="signal peptide" evidence="1">
    <location>
        <begin position="1"/>
        <end position="24"/>
    </location>
</feature>
<dbReference type="EMBL" id="VLKX01000025">
    <property type="protein sequence ID" value="TWI43874.1"/>
    <property type="molecule type" value="Genomic_DNA"/>
</dbReference>